<dbReference type="SUPFAM" id="SSF102114">
    <property type="entry name" value="Radical SAM enzymes"/>
    <property type="match status" value="2"/>
</dbReference>
<evidence type="ECO:0000256" key="5">
    <source>
        <dbReference type="ARBA" id="ARBA00023014"/>
    </source>
</evidence>
<gene>
    <name evidence="9" type="ORF">A11Q_2337</name>
</gene>
<dbReference type="eggNOG" id="COG0535">
    <property type="taxonomic scope" value="Bacteria"/>
</dbReference>
<dbReference type="CDD" id="cd01335">
    <property type="entry name" value="Radical_SAM"/>
    <property type="match status" value="1"/>
</dbReference>
<organism evidence="9 10">
    <name type="scientific">Pseudobdellovibrio exovorus JSS</name>
    <dbReference type="NCBI Taxonomy" id="1184267"/>
    <lineage>
        <taxon>Bacteria</taxon>
        <taxon>Pseudomonadati</taxon>
        <taxon>Bdellovibrionota</taxon>
        <taxon>Bdellovibrionia</taxon>
        <taxon>Bdellovibrionales</taxon>
        <taxon>Pseudobdellovibrionaceae</taxon>
        <taxon>Pseudobdellovibrio</taxon>
    </lineage>
</organism>
<evidence type="ECO:0000259" key="8">
    <source>
        <dbReference type="Pfam" id="PF13186"/>
    </source>
</evidence>
<evidence type="ECO:0000259" key="7">
    <source>
        <dbReference type="Pfam" id="PF04055"/>
    </source>
</evidence>
<dbReference type="PATRIC" id="fig|1184267.3.peg.2370"/>
<comment type="similarity">
    <text evidence="6">Belongs to the radical SAM superfamily. Anaerobic sulfatase-maturating enzyme family.</text>
</comment>
<dbReference type="RefSeq" id="WP_015471043.1">
    <property type="nucleotide sequence ID" value="NC_020813.1"/>
</dbReference>
<sequence>MLKRIFSSIAESPSQSSSVFLEASIKLLHELKQLNAPRSVFENQFSQLFHNLTTEQLQTFTTIGTSLTEDLSGHIQFLNNLFSSLESTSAEERRLVYNRLYPQSEKYINLFYSDKSFCTAPWLGINIHPEGKVFPCCAYEQSMPLGHISKNSIEEIRSGTTFDQIRSLMASGKKVGGCKSCYTTDDVGGDNLKSHLRNIHEKYVPLLGLQNQLPIFYLDVQFSNLCNLRCRICGPTFSSSWINEHKSLFNSAEHDYKLHGIKKDHPSQWQLLLDSIDYLDEVYIWGGEPLMTPEHYDFLERLIAKGRTDVKLRYSTNFSNLYIDKKNIIELWKKFKNLSIGASLDGTEKRIEYMRKGVNWQQVIENRKILQKEVPHAYFFIACATSMYNIWHIPDFFKEWVEMDYVQESGFCVNILTVPDYLSAQVLPPDIKLQVTEKTNSLIQDFIRPKFGLNSISEKRFAAALEFMNQKDESQKISAFFKYNQKLDLSRKESFFDVFPELISLKTYTN</sequence>
<dbReference type="Proteomes" id="UP000012040">
    <property type="component" value="Chromosome"/>
</dbReference>
<dbReference type="PANTHER" id="PTHR43273:SF3">
    <property type="entry name" value="ANAEROBIC SULFATASE-MATURATING ENZYME HOMOLOG ASLB-RELATED"/>
    <property type="match status" value="1"/>
</dbReference>
<dbReference type="InterPro" id="IPR023867">
    <property type="entry name" value="Sulphatase_maturase_rSAM"/>
</dbReference>
<evidence type="ECO:0000256" key="4">
    <source>
        <dbReference type="ARBA" id="ARBA00023004"/>
    </source>
</evidence>
<dbReference type="EMBL" id="CP003537">
    <property type="protein sequence ID" value="AGH96553.1"/>
    <property type="molecule type" value="Genomic_DNA"/>
</dbReference>
<dbReference type="Gene3D" id="3.20.20.70">
    <property type="entry name" value="Aldolase class I"/>
    <property type="match status" value="2"/>
</dbReference>
<dbReference type="GO" id="GO:0051536">
    <property type="term" value="F:iron-sulfur cluster binding"/>
    <property type="evidence" value="ECO:0007669"/>
    <property type="project" value="UniProtKB-KW"/>
</dbReference>
<keyword evidence="4" id="KW-0408">Iron</keyword>
<protein>
    <recommendedName>
        <fullName evidence="11">4Fe4S-binding SPASM domain-containing protein</fullName>
    </recommendedName>
</protein>
<keyword evidence="5" id="KW-0411">Iron-sulfur</keyword>
<dbReference type="HOGENOM" id="CLU_040999_0_0_7"/>
<dbReference type="GO" id="GO:0046872">
    <property type="term" value="F:metal ion binding"/>
    <property type="evidence" value="ECO:0007669"/>
    <property type="project" value="UniProtKB-KW"/>
</dbReference>
<evidence type="ECO:0000256" key="2">
    <source>
        <dbReference type="ARBA" id="ARBA00022691"/>
    </source>
</evidence>
<dbReference type="KEGG" id="bex:A11Q_2337"/>
<dbReference type="InterPro" id="IPR023885">
    <property type="entry name" value="4Fe4S-binding_SPASM_dom"/>
</dbReference>
<dbReference type="PANTHER" id="PTHR43273">
    <property type="entry name" value="ANAEROBIC SULFATASE-MATURATING ENZYME HOMOLOG ASLB-RELATED"/>
    <property type="match status" value="1"/>
</dbReference>
<dbReference type="InterPro" id="IPR013785">
    <property type="entry name" value="Aldolase_TIM"/>
</dbReference>
<dbReference type="InterPro" id="IPR058240">
    <property type="entry name" value="rSAM_sf"/>
</dbReference>
<accession>M4VBH1</accession>
<feature type="domain" description="Radical SAM core" evidence="7">
    <location>
        <begin position="221"/>
        <end position="376"/>
    </location>
</feature>
<evidence type="ECO:0000313" key="10">
    <source>
        <dbReference type="Proteomes" id="UP000012040"/>
    </source>
</evidence>
<dbReference type="GO" id="GO:0016491">
    <property type="term" value="F:oxidoreductase activity"/>
    <property type="evidence" value="ECO:0007669"/>
    <property type="project" value="InterPro"/>
</dbReference>
<dbReference type="STRING" id="1184267.A11Q_2337"/>
<keyword evidence="10" id="KW-1185">Reference proteome</keyword>
<keyword evidence="3" id="KW-0479">Metal-binding</keyword>
<dbReference type="InterPro" id="IPR007197">
    <property type="entry name" value="rSAM"/>
</dbReference>
<reference evidence="9 10" key="1">
    <citation type="journal article" date="2013" name="ISME J.">
        <title>By their genes ye shall know them: genomic signatures of predatory bacteria.</title>
        <authorList>
            <person name="Pasternak Z."/>
            <person name="Pietrokovski S."/>
            <person name="Rotem O."/>
            <person name="Gophna U."/>
            <person name="Lurie-Weinberger M.N."/>
            <person name="Jurkevitch E."/>
        </authorList>
    </citation>
    <scope>NUCLEOTIDE SEQUENCE [LARGE SCALE GENOMIC DNA]</scope>
    <source>
        <strain evidence="9 10">JSS</strain>
    </source>
</reference>
<evidence type="ECO:0000256" key="3">
    <source>
        <dbReference type="ARBA" id="ARBA00022723"/>
    </source>
</evidence>
<dbReference type="CDD" id="cd21109">
    <property type="entry name" value="SPASM"/>
    <property type="match status" value="1"/>
</dbReference>
<comment type="cofactor">
    <cofactor evidence="1">
        <name>[4Fe-4S] cluster</name>
        <dbReference type="ChEBI" id="CHEBI:49883"/>
    </cofactor>
</comment>
<evidence type="ECO:0000256" key="6">
    <source>
        <dbReference type="ARBA" id="ARBA00023601"/>
    </source>
</evidence>
<dbReference type="OrthoDB" id="5292692at2"/>
<dbReference type="Pfam" id="PF04055">
    <property type="entry name" value="Radical_SAM"/>
    <property type="match status" value="1"/>
</dbReference>
<dbReference type="NCBIfam" id="NF033640">
    <property type="entry name" value="N_Twi_rSAM"/>
    <property type="match status" value="1"/>
</dbReference>
<feature type="domain" description="4Fe4S-binding SPASM" evidence="8">
    <location>
        <begin position="118"/>
        <end position="182"/>
    </location>
</feature>
<evidence type="ECO:0000313" key="9">
    <source>
        <dbReference type="EMBL" id="AGH96553.1"/>
    </source>
</evidence>
<dbReference type="AlphaFoldDB" id="M4VBH1"/>
<keyword evidence="2" id="KW-0949">S-adenosyl-L-methionine</keyword>
<evidence type="ECO:0008006" key="11">
    <source>
        <dbReference type="Google" id="ProtNLM"/>
    </source>
</evidence>
<evidence type="ECO:0000256" key="1">
    <source>
        <dbReference type="ARBA" id="ARBA00001966"/>
    </source>
</evidence>
<proteinExistence type="inferred from homology"/>
<name>M4VBH1_9BACT</name>
<dbReference type="Pfam" id="PF13186">
    <property type="entry name" value="SPASM"/>
    <property type="match status" value="1"/>
</dbReference>
<dbReference type="SFLD" id="SFLDS00029">
    <property type="entry name" value="Radical_SAM"/>
    <property type="match status" value="1"/>
</dbReference>